<protein>
    <submittedName>
        <fullName evidence="2">Uncharacterized protein</fullName>
    </submittedName>
</protein>
<keyword evidence="1" id="KW-0812">Transmembrane</keyword>
<accession>A0A6M1PGN8</accession>
<feature type="transmembrane region" description="Helical" evidence="1">
    <location>
        <begin position="176"/>
        <end position="197"/>
    </location>
</feature>
<dbReference type="EMBL" id="JAAKGU010000002">
    <property type="protein sequence ID" value="NGM82366.1"/>
    <property type="molecule type" value="Genomic_DNA"/>
</dbReference>
<feature type="transmembrane region" description="Helical" evidence="1">
    <location>
        <begin position="21"/>
        <end position="49"/>
    </location>
</feature>
<evidence type="ECO:0000313" key="3">
    <source>
        <dbReference type="Proteomes" id="UP000480151"/>
    </source>
</evidence>
<dbReference type="RefSeq" id="WP_165096509.1">
    <property type="nucleotide sequence ID" value="NZ_JAAKGU010000002.1"/>
</dbReference>
<dbReference type="Proteomes" id="UP000480151">
    <property type="component" value="Unassembled WGS sequence"/>
</dbReference>
<evidence type="ECO:0000256" key="1">
    <source>
        <dbReference type="SAM" id="Phobius"/>
    </source>
</evidence>
<dbReference type="AlphaFoldDB" id="A0A6M1PGN8"/>
<gene>
    <name evidence="2" type="ORF">G5B47_08050</name>
</gene>
<comment type="caution">
    <text evidence="2">The sequence shown here is derived from an EMBL/GenBank/DDBJ whole genome shotgun (WGS) entry which is preliminary data.</text>
</comment>
<sequence length="213" mass="24006">MASLVRALRDPNRWRTIGDTVGLPLVSLVFHAIFLMFLMSFGGFVFFLGVSPHLFWDVPSGMPTGWRLAVIRSYLLAFGALYALVWCGYWWILRALKDGKIRTFPLHVLAAWLPLLAGVYFADPVNNPNAMIPTPVAEITFTMSTALMTASLFPFYSAAVYWLVLSPSIRRPRKIGRLLGLWILFAAACLFLEPYFWHLAPSIYEGIAGFPTR</sequence>
<evidence type="ECO:0000313" key="2">
    <source>
        <dbReference type="EMBL" id="NGM82366.1"/>
    </source>
</evidence>
<name>A0A6M1PGN8_9BACL</name>
<organism evidence="2 3">
    <name type="scientific">Paenibacillus apii</name>
    <dbReference type="NCBI Taxonomy" id="1850370"/>
    <lineage>
        <taxon>Bacteria</taxon>
        <taxon>Bacillati</taxon>
        <taxon>Bacillota</taxon>
        <taxon>Bacilli</taxon>
        <taxon>Bacillales</taxon>
        <taxon>Paenibacillaceae</taxon>
        <taxon>Paenibacillus</taxon>
    </lineage>
</organism>
<feature type="transmembrane region" description="Helical" evidence="1">
    <location>
        <begin position="104"/>
        <end position="122"/>
    </location>
</feature>
<keyword evidence="3" id="KW-1185">Reference proteome</keyword>
<reference evidence="2 3" key="1">
    <citation type="submission" date="2020-02" db="EMBL/GenBank/DDBJ databases">
        <authorList>
            <person name="Gao J."/>
            <person name="Sun J."/>
        </authorList>
    </citation>
    <scope>NUCLEOTIDE SEQUENCE [LARGE SCALE GENOMIC DNA]</scope>
    <source>
        <strain evidence="2 3">7124</strain>
    </source>
</reference>
<proteinExistence type="predicted"/>
<keyword evidence="1" id="KW-1133">Transmembrane helix</keyword>
<keyword evidence="1" id="KW-0472">Membrane</keyword>
<feature type="transmembrane region" description="Helical" evidence="1">
    <location>
        <begin position="142"/>
        <end position="164"/>
    </location>
</feature>
<feature type="transmembrane region" description="Helical" evidence="1">
    <location>
        <begin position="69"/>
        <end position="92"/>
    </location>
</feature>